<keyword evidence="12" id="KW-1185">Reference proteome</keyword>
<feature type="transmembrane region" description="Helical" evidence="9">
    <location>
        <begin position="123"/>
        <end position="142"/>
    </location>
</feature>
<dbReference type="Pfam" id="PF07730">
    <property type="entry name" value="HisKA_3"/>
    <property type="match status" value="1"/>
</dbReference>
<feature type="transmembrane region" description="Helical" evidence="9">
    <location>
        <begin position="48"/>
        <end position="67"/>
    </location>
</feature>
<feature type="transmembrane region" description="Helical" evidence="9">
    <location>
        <begin position="154"/>
        <end position="172"/>
    </location>
</feature>
<keyword evidence="9" id="KW-0812">Transmembrane</keyword>
<keyword evidence="5" id="KW-0547">Nucleotide-binding</keyword>
<dbReference type="InterPro" id="IPR011712">
    <property type="entry name" value="Sig_transdc_His_kin_sub3_dim/P"/>
</dbReference>
<dbReference type="CDD" id="cd16917">
    <property type="entry name" value="HATPase_UhpB-NarQ-NarX-like"/>
    <property type="match status" value="1"/>
</dbReference>
<gene>
    <name evidence="11" type="ORF">MMF94_05560</name>
</gene>
<feature type="transmembrane region" description="Helical" evidence="9">
    <location>
        <begin position="74"/>
        <end position="93"/>
    </location>
</feature>
<dbReference type="RefSeq" id="WP_241035176.1">
    <property type="nucleotide sequence ID" value="NZ_BAAAJF010000018.1"/>
</dbReference>
<evidence type="ECO:0000256" key="6">
    <source>
        <dbReference type="ARBA" id="ARBA00022777"/>
    </source>
</evidence>
<comment type="catalytic activity">
    <reaction evidence="1">
        <text>ATP + protein L-histidine = ADP + protein N-phospho-L-histidine.</text>
        <dbReference type="EC" id="2.7.13.3"/>
    </reaction>
</comment>
<name>A0ABS9T9E1_9PSEU</name>
<dbReference type="EC" id="2.7.13.3" evidence="2"/>
<evidence type="ECO:0000256" key="4">
    <source>
        <dbReference type="ARBA" id="ARBA00022679"/>
    </source>
</evidence>
<proteinExistence type="predicted"/>
<keyword evidence="7" id="KW-0067">ATP-binding</keyword>
<protein>
    <recommendedName>
        <fullName evidence="2">histidine kinase</fullName>
        <ecNumber evidence="2">2.7.13.3</ecNumber>
    </recommendedName>
</protein>
<evidence type="ECO:0000256" key="2">
    <source>
        <dbReference type="ARBA" id="ARBA00012438"/>
    </source>
</evidence>
<evidence type="ECO:0000313" key="12">
    <source>
        <dbReference type="Proteomes" id="UP001299970"/>
    </source>
</evidence>
<dbReference type="InterPro" id="IPR050482">
    <property type="entry name" value="Sensor_HK_TwoCompSys"/>
</dbReference>
<keyword evidence="9" id="KW-1133">Transmembrane helix</keyword>
<organism evidence="11 12">
    <name type="scientific">Pseudonocardia alaniniphila</name>
    <dbReference type="NCBI Taxonomy" id="75291"/>
    <lineage>
        <taxon>Bacteria</taxon>
        <taxon>Bacillati</taxon>
        <taxon>Actinomycetota</taxon>
        <taxon>Actinomycetes</taxon>
        <taxon>Pseudonocardiales</taxon>
        <taxon>Pseudonocardiaceae</taxon>
        <taxon>Pseudonocardia</taxon>
    </lineage>
</organism>
<dbReference type="SUPFAM" id="SSF55874">
    <property type="entry name" value="ATPase domain of HSP90 chaperone/DNA topoisomerase II/histidine kinase"/>
    <property type="match status" value="1"/>
</dbReference>
<evidence type="ECO:0000256" key="9">
    <source>
        <dbReference type="SAM" id="Phobius"/>
    </source>
</evidence>
<evidence type="ECO:0000256" key="3">
    <source>
        <dbReference type="ARBA" id="ARBA00022553"/>
    </source>
</evidence>
<dbReference type="Proteomes" id="UP001299970">
    <property type="component" value="Unassembled WGS sequence"/>
</dbReference>
<feature type="domain" description="Signal transduction histidine kinase subgroup 3 dimerisation and phosphoacceptor" evidence="10">
    <location>
        <begin position="205"/>
        <end position="273"/>
    </location>
</feature>
<keyword evidence="4" id="KW-0808">Transferase</keyword>
<dbReference type="Gene3D" id="1.20.5.1930">
    <property type="match status" value="1"/>
</dbReference>
<evidence type="ECO:0000256" key="1">
    <source>
        <dbReference type="ARBA" id="ARBA00000085"/>
    </source>
</evidence>
<dbReference type="InterPro" id="IPR036890">
    <property type="entry name" value="HATPase_C_sf"/>
</dbReference>
<sequence>MPATTSDLGRVWAWLVAGDPEYGWIGRLLGTAVVLVMLMTSEVPPEAGWAWVPLGAATACWLFFVVADARVRGWPAVALTAGAAAAATAGFATAGFTPVDASGLAIAFTCLVMLIVHPAVRPLAAVAITVVVSALLIAATLLPTTMPAPGDGPQRATVIVATTAIVLLSGLLRRTHQRRAAETAALLEQTRAAQDERARAAALEERTRIARELHDVLAHSLGALGIQLEVAEALLAEHGDRDAALERVSRSRRLAADGLVEARAAVAALRRDALPLPDALTELAVEHARDRLGDPPEVDVVGRPRPIRAAVEVALAGTVREAFVNAARHAPGAELSVVLTFRPGDVSVTVHNGSSTASPMRSSAPGHGLTGMRERLALVGGHLTAGPDGPGWTVVAEVPDA</sequence>
<comment type="caution">
    <text evidence="11">The sequence shown here is derived from an EMBL/GenBank/DDBJ whole genome shotgun (WGS) entry which is preliminary data.</text>
</comment>
<reference evidence="11 12" key="1">
    <citation type="submission" date="2022-03" db="EMBL/GenBank/DDBJ databases">
        <title>Pseudonocardia alaer sp. nov., a novel actinomycete isolated from reed forest soil.</title>
        <authorList>
            <person name="Wang L."/>
        </authorList>
    </citation>
    <scope>NUCLEOTIDE SEQUENCE [LARGE SCALE GENOMIC DNA]</scope>
    <source>
        <strain evidence="11 12">Y-16303</strain>
    </source>
</reference>
<evidence type="ECO:0000313" key="11">
    <source>
        <dbReference type="EMBL" id="MCH6165144.1"/>
    </source>
</evidence>
<evidence type="ECO:0000256" key="5">
    <source>
        <dbReference type="ARBA" id="ARBA00022741"/>
    </source>
</evidence>
<dbReference type="GO" id="GO:0016301">
    <property type="term" value="F:kinase activity"/>
    <property type="evidence" value="ECO:0007669"/>
    <property type="project" value="UniProtKB-KW"/>
</dbReference>
<feature type="transmembrane region" description="Helical" evidence="9">
    <location>
        <begin position="99"/>
        <end position="116"/>
    </location>
</feature>
<evidence type="ECO:0000256" key="8">
    <source>
        <dbReference type="ARBA" id="ARBA00023012"/>
    </source>
</evidence>
<keyword evidence="9" id="KW-0472">Membrane</keyword>
<dbReference type="PANTHER" id="PTHR24421">
    <property type="entry name" value="NITRATE/NITRITE SENSOR PROTEIN NARX-RELATED"/>
    <property type="match status" value="1"/>
</dbReference>
<dbReference type="EMBL" id="JAKXMK010000004">
    <property type="protein sequence ID" value="MCH6165144.1"/>
    <property type="molecule type" value="Genomic_DNA"/>
</dbReference>
<evidence type="ECO:0000259" key="10">
    <source>
        <dbReference type="Pfam" id="PF07730"/>
    </source>
</evidence>
<accession>A0ABS9T9E1</accession>
<keyword evidence="6 11" id="KW-0418">Kinase</keyword>
<dbReference type="PANTHER" id="PTHR24421:SF10">
    <property type="entry name" value="NITRATE_NITRITE SENSOR PROTEIN NARQ"/>
    <property type="match status" value="1"/>
</dbReference>
<evidence type="ECO:0000256" key="7">
    <source>
        <dbReference type="ARBA" id="ARBA00022840"/>
    </source>
</evidence>
<dbReference type="Gene3D" id="3.30.565.10">
    <property type="entry name" value="Histidine kinase-like ATPase, C-terminal domain"/>
    <property type="match status" value="1"/>
</dbReference>
<keyword evidence="3" id="KW-0597">Phosphoprotein</keyword>
<keyword evidence="8" id="KW-0902">Two-component regulatory system</keyword>